<dbReference type="PATRIC" id="fig|1666912.4.peg.1060"/>
<comment type="caution">
    <text evidence="1">The sequence shown here is derived from an EMBL/GenBank/DDBJ whole genome shotgun (WGS) entry which is preliminary data.</text>
</comment>
<organism evidence="1 2">
    <name type="scientific">Roseibaca calidilacus</name>
    <dbReference type="NCBI Taxonomy" id="1666912"/>
    <lineage>
        <taxon>Bacteria</taxon>
        <taxon>Pseudomonadati</taxon>
        <taxon>Pseudomonadota</taxon>
        <taxon>Alphaproteobacteria</taxon>
        <taxon>Rhodobacterales</taxon>
        <taxon>Paracoccaceae</taxon>
        <taxon>Roseinatronobacter</taxon>
    </lineage>
</organism>
<protein>
    <submittedName>
        <fullName evidence="1">Uncharacterized protein</fullName>
    </submittedName>
</protein>
<dbReference type="AlphaFoldDB" id="A0A0P7WAM8"/>
<reference evidence="1 2" key="1">
    <citation type="submission" date="2015-09" db="EMBL/GenBank/DDBJ databases">
        <title>Identification and resolution of microdiversity through metagenomic sequencing of parallel consortia.</title>
        <authorList>
            <person name="Nelson W.C."/>
            <person name="Romine M.F."/>
            <person name="Lindemann S.R."/>
        </authorList>
    </citation>
    <scope>NUCLEOTIDE SEQUENCE [LARGE SCALE GENOMIC DNA]</scope>
    <source>
        <strain evidence="1">HL-91</strain>
    </source>
</reference>
<evidence type="ECO:0000313" key="2">
    <source>
        <dbReference type="Proteomes" id="UP000050413"/>
    </source>
</evidence>
<name>A0A0P7WAM8_9RHOB</name>
<dbReference type="EMBL" id="LJSG01000014">
    <property type="protein sequence ID" value="KPP91272.1"/>
    <property type="molecule type" value="Genomic_DNA"/>
</dbReference>
<sequence>MVWAADAIRLGEPERVRGRLTYPESAIGSRPGNEFFMAPWTLETMVNEALVHPPAPSKPSTPSKRLNTKLWQSFTMLFNLINDIEDAESLEDIPEGEILAAMSRIGWRQFGWQVGYKTASRMFRAWWLYNSLEANDHFEAKYGISLERFCFVAFGIAAQLTNFPAVRIDSSMASVGISDAERDAVFNIIAKTSADARREAKNARAGKGQIAYKPSILRRWPLISVQKDESWEAFCPIPTLLYLRMSDGLFYDLVDNDNVRRIIGERFESYAVEITKHYIGTEFQVLSEAEYGAKANPAKTPDVRVVSQQNALRVVIECKARKIPFKVLSSPNPYFENEEIYDELIKGVCQVWRYVSDVRRGVADNNWSISDDVVGLVLMLEPWFQMSSQTVKHITDAAEARCAGTSGILPQDRIAVSFVAMDDWEFSLRKIGAEGMIAALNKHAHPDRFGYMLSTVVEEIAEDFKEPVDAYDYSTGINRVLPWMQDIDEGRVPDAT</sequence>
<gene>
    <name evidence="1" type="ORF">HLUCCA05_14490</name>
</gene>
<evidence type="ECO:0000313" key="1">
    <source>
        <dbReference type="EMBL" id="KPP91272.1"/>
    </source>
</evidence>
<accession>A0A0P7WAM8</accession>
<dbReference type="Proteomes" id="UP000050413">
    <property type="component" value="Unassembled WGS sequence"/>
</dbReference>
<proteinExistence type="predicted"/>